<protein>
    <submittedName>
        <fullName evidence="2">Uncharacterized protein</fullName>
    </submittedName>
</protein>
<dbReference type="EMBL" id="AWWV01014886">
    <property type="protein sequence ID" value="OMO54742.1"/>
    <property type="molecule type" value="Genomic_DNA"/>
</dbReference>
<reference evidence="2 3" key="1">
    <citation type="submission" date="2013-09" db="EMBL/GenBank/DDBJ databases">
        <title>Corchorus capsularis genome sequencing.</title>
        <authorList>
            <person name="Alam M."/>
            <person name="Haque M.S."/>
            <person name="Islam M.S."/>
            <person name="Emdad E.M."/>
            <person name="Islam M.M."/>
            <person name="Ahmed B."/>
            <person name="Halim A."/>
            <person name="Hossen Q.M.M."/>
            <person name="Hossain M.Z."/>
            <person name="Ahmed R."/>
            <person name="Khan M.M."/>
            <person name="Islam R."/>
            <person name="Rashid M.M."/>
            <person name="Khan S.A."/>
            <person name="Rahman M.S."/>
            <person name="Alam M."/>
        </authorList>
    </citation>
    <scope>NUCLEOTIDE SEQUENCE [LARGE SCALE GENOMIC DNA]</scope>
    <source>
        <strain evidence="3">cv. CVL-1</strain>
        <tissue evidence="2">Whole seedling</tissue>
    </source>
</reference>
<evidence type="ECO:0000313" key="2">
    <source>
        <dbReference type="EMBL" id="OMO54742.1"/>
    </source>
</evidence>
<name>A0A1R3G9I0_COCAP</name>
<dbReference type="Proteomes" id="UP000188268">
    <property type="component" value="Unassembled WGS sequence"/>
</dbReference>
<evidence type="ECO:0000313" key="3">
    <source>
        <dbReference type="Proteomes" id="UP000188268"/>
    </source>
</evidence>
<proteinExistence type="predicted"/>
<dbReference type="Gramene" id="OMO54742">
    <property type="protein sequence ID" value="OMO54742"/>
    <property type="gene ID" value="CCACVL1_27620"/>
</dbReference>
<organism evidence="2 3">
    <name type="scientific">Corchorus capsularis</name>
    <name type="common">Jute</name>
    <dbReference type="NCBI Taxonomy" id="210143"/>
    <lineage>
        <taxon>Eukaryota</taxon>
        <taxon>Viridiplantae</taxon>
        <taxon>Streptophyta</taxon>
        <taxon>Embryophyta</taxon>
        <taxon>Tracheophyta</taxon>
        <taxon>Spermatophyta</taxon>
        <taxon>Magnoliopsida</taxon>
        <taxon>eudicotyledons</taxon>
        <taxon>Gunneridae</taxon>
        <taxon>Pentapetalae</taxon>
        <taxon>rosids</taxon>
        <taxon>malvids</taxon>
        <taxon>Malvales</taxon>
        <taxon>Malvaceae</taxon>
        <taxon>Grewioideae</taxon>
        <taxon>Apeibeae</taxon>
        <taxon>Corchorus</taxon>
    </lineage>
</organism>
<gene>
    <name evidence="2" type="ORF">CCACVL1_27620</name>
</gene>
<sequence>MKSVPLLHAGDDVIEAVETLIILNKGTETRERVPDSGKHQKRVKAEKPPLPGDDEIEAAETLMMLKDVVPASFAKIRTSERVAESGKHQKRVKVEKPPLPVQQVLPLSEQAHQKKYQKRVKAEKPPLHVQQVLPLPDSSPEQAVLPLSCLTKINFLPHEPTGYDVIKAAETLMILNKDGTETRERVPESGKHQKKHQKGQSREASTACVASFAFA</sequence>
<feature type="compositionally biased region" description="Basic and acidic residues" evidence="1">
    <location>
        <begin position="28"/>
        <end position="47"/>
    </location>
</feature>
<dbReference type="AlphaFoldDB" id="A0A1R3G9I0"/>
<feature type="region of interest" description="Disordered" evidence="1">
    <location>
        <begin position="28"/>
        <end position="53"/>
    </location>
</feature>
<keyword evidence="3" id="KW-1185">Reference proteome</keyword>
<feature type="compositionally biased region" description="Basic and acidic residues" evidence="1">
    <location>
        <begin position="181"/>
        <end position="191"/>
    </location>
</feature>
<comment type="caution">
    <text evidence="2">The sequence shown here is derived from an EMBL/GenBank/DDBJ whole genome shotgun (WGS) entry which is preliminary data.</text>
</comment>
<accession>A0A1R3G9I0</accession>
<evidence type="ECO:0000256" key="1">
    <source>
        <dbReference type="SAM" id="MobiDB-lite"/>
    </source>
</evidence>
<feature type="region of interest" description="Disordered" evidence="1">
    <location>
        <begin position="181"/>
        <end position="205"/>
    </location>
</feature>